<dbReference type="Proteomes" id="UP000702209">
    <property type="component" value="Unassembled WGS sequence"/>
</dbReference>
<keyword evidence="3" id="KW-1185">Reference proteome</keyword>
<name>A0ABS0CR33_9NOCA</name>
<feature type="region of interest" description="Disordered" evidence="1">
    <location>
        <begin position="144"/>
        <end position="164"/>
    </location>
</feature>
<feature type="compositionally biased region" description="Low complexity" evidence="1">
    <location>
        <begin position="144"/>
        <end position="157"/>
    </location>
</feature>
<dbReference type="RefSeq" id="WP_195129571.1">
    <property type="nucleotide sequence ID" value="NZ_JADLQX010000007.1"/>
</dbReference>
<protein>
    <submittedName>
        <fullName evidence="2">Uncharacterized protein</fullName>
    </submittedName>
</protein>
<evidence type="ECO:0000256" key="1">
    <source>
        <dbReference type="SAM" id="MobiDB-lite"/>
    </source>
</evidence>
<dbReference type="EMBL" id="JADLQX010000007">
    <property type="protein sequence ID" value="MBF6298262.1"/>
    <property type="molecule type" value="Genomic_DNA"/>
</dbReference>
<organism evidence="2 3">
    <name type="scientific">Nocardia amamiensis</name>
    <dbReference type="NCBI Taxonomy" id="404578"/>
    <lineage>
        <taxon>Bacteria</taxon>
        <taxon>Bacillati</taxon>
        <taxon>Actinomycetota</taxon>
        <taxon>Actinomycetes</taxon>
        <taxon>Mycobacteriales</taxon>
        <taxon>Nocardiaceae</taxon>
        <taxon>Nocardia</taxon>
    </lineage>
</organism>
<comment type="caution">
    <text evidence="2">The sequence shown here is derived from an EMBL/GenBank/DDBJ whole genome shotgun (WGS) entry which is preliminary data.</text>
</comment>
<reference evidence="2 3" key="1">
    <citation type="submission" date="2020-10" db="EMBL/GenBank/DDBJ databases">
        <title>Identification of Nocardia species via Next-generation sequencing and recognition of intraspecies genetic diversity.</title>
        <authorList>
            <person name="Li P."/>
            <person name="Li P."/>
            <person name="Lu B."/>
        </authorList>
    </citation>
    <scope>NUCLEOTIDE SEQUENCE [LARGE SCALE GENOMIC DNA]</scope>
    <source>
        <strain evidence="2 3">BJ06-0157</strain>
    </source>
</reference>
<evidence type="ECO:0000313" key="3">
    <source>
        <dbReference type="Proteomes" id="UP000702209"/>
    </source>
</evidence>
<gene>
    <name evidence="2" type="ORF">IU459_11990</name>
</gene>
<sequence>MTEPTNLQRRLANVIGENATSSGDGGPLRNSNTTAGAILADAALCAAIGDYVAANDPNDDARQLEAIDLVLAHLDEYRANNSVAGWSRLRDDLDRLRRHVDDRLSEDIDLGNAFLNYAAQFADCHTPAGVGGLIRAAIAKTGATITPGPKPKAAATASEETDRA</sequence>
<evidence type="ECO:0000313" key="2">
    <source>
        <dbReference type="EMBL" id="MBF6298262.1"/>
    </source>
</evidence>
<accession>A0ABS0CR33</accession>
<proteinExistence type="predicted"/>